<dbReference type="EMBL" id="CAJOBA010090194">
    <property type="protein sequence ID" value="CAF4481025.1"/>
    <property type="molecule type" value="Genomic_DNA"/>
</dbReference>
<dbReference type="PROSITE" id="PS50127">
    <property type="entry name" value="UBC_2"/>
    <property type="match status" value="1"/>
</dbReference>
<dbReference type="Proteomes" id="UP000677228">
    <property type="component" value="Unassembled WGS sequence"/>
</dbReference>
<dbReference type="Pfam" id="PF00179">
    <property type="entry name" value="UQ_con"/>
    <property type="match status" value="1"/>
</dbReference>
<dbReference type="SMART" id="SM00212">
    <property type="entry name" value="UBCc"/>
    <property type="match status" value="1"/>
</dbReference>
<comment type="caution">
    <text evidence="4">The sequence shown here is derived from an EMBL/GenBank/DDBJ whole genome shotgun (WGS) entry which is preliminary data.</text>
</comment>
<dbReference type="SUPFAM" id="SSF54495">
    <property type="entry name" value="UBC-like"/>
    <property type="match status" value="1"/>
</dbReference>
<dbReference type="AlphaFoldDB" id="A0A8S2X7R6"/>
<reference evidence="4" key="1">
    <citation type="submission" date="2021-02" db="EMBL/GenBank/DDBJ databases">
        <authorList>
            <person name="Nowell W R."/>
        </authorList>
    </citation>
    <scope>NUCLEOTIDE SEQUENCE</scope>
</reference>
<name>A0A8S2X7R6_9BILA</name>
<evidence type="ECO:0000259" key="2">
    <source>
        <dbReference type="PROSITE" id="PS50127"/>
    </source>
</evidence>
<dbReference type="PANTHER" id="PTHR24068">
    <property type="entry name" value="UBIQUITIN-CONJUGATING ENZYME E2"/>
    <property type="match status" value="1"/>
</dbReference>
<evidence type="ECO:0000313" key="3">
    <source>
        <dbReference type="EMBL" id="CAF1642792.1"/>
    </source>
</evidence>
<feature type="domain" description="UBC core" evidence="2">
    <location>
        <begin position="17"/>
        <end position="177"/>
    </location>
</feature>
<proteinExistence type="predicted"/>
<feature type="region of interest" description="Disordered" evidence="1">
    <location>
        <begin position="22"/>
        <end position="46"/>
    </location>
</feature>
<dbReference type="CDD" id="cd23794">
    <property type="entry name" value="UBCc_UBE2F_UBE2M"/>
    <property type="match status" value="1"/>
</dbReference>
<protein>
    <recommendedName>
        <fullName evidence="2">UBC core domain-containing protein</fullName>
    </recommendedName>
</protein>
<dbReference type="InterPro" id="IPR016135">
    <property type="entry name" value="UBQ-conjugating_enzyme/RWD"/>
</dbReference>
<feature type="compositionally biased region" description="Basic and acidic residues" evidence="1">
    <location>
        <begin position="37"/>
        <end position="46"/>
    </location>
</feature>
<feature type="non-terminal residue" evidence="4">
    <location>
        <position position="204"/>
    </location>
</feature>
<evidence type="ECO:0000313" key="5">
    <source>
        <dbReference type="Proteomes" id="UP000682733"/>
    </source>
</evidence>
<evidence type="ECO:0000313" key="4">
    <source>
        <dbReference type="EMBL" id="CAF4481025.1"/>
    </source>
</evidence>
<evidence type="ECO:0000256" key="1">
    <source>
        <dbReference type="SAM" id="MobiDB-lite"/>
    </source>
</evidence>
<sequence>KQVYKLTRRIDSISNKQASILMENDFEQKEQTSVNDSLERRESQDNDNDKLECFYLEITPNDGPYQNGSWVFRIEITDETDYPVCQPLVSCLTQIYHPNIDTTYGNNHNNVCLSTLNDWEPTNTLDDVLQGLLFLFYEPNVDDPLTSNVSQDDDEFLTNVRVSIEGGIVEDFDEFQQNYGYKKYLRLQQKLKREEDEKIFQNHN</sequence>
<gene>
    <name evidence="3" type="ORF">OVA965_LOCUS44376</name>
    <name evidence="4" type="ORF">TMI583_LOCUS47143</name>
</gene>
<dbReference type="Gene3D" id="3.10.110.10">
    <property type="entry name" value="Ubiquitin Conjugating Enzyme"/>
    <property type="match status" value="1"/>
</dbReference>
<dbReference type="Proteomes" id="UP000682733">
    <property type="component" value="Unassembled WGS sequence"/>
</dbReference>
<feature type="non-terminal residue" evidence="4">
    <location>
        <position position="1"/>
    </location>
</feature>
<organism evidence="4 5">
    <name type="scientific">Didymodactylos carnosus</name>
    <dbReference type="NCBI Taxonomy" id="1234261"/>
    <lineage>
        <taxon>Eukaryota</taxon>
        <taxon>Metazoa</taxon>
        <taxon>Spiralia</taxon>
        <taxon>Gnathifera</taxon>
        <taxon>Rotifera</taxon>
        <taxon>Eurotatoria</taxon>
        <taxon>Bdelloidea</taxon>
        <taxon>Philodinida</taxon>
        <taxon>Philodinidae</taxon>
        <taxon>Didymodactylos</taxon>
    </lineage>
</organism>
<dbReference type="InterPro" id="IPR000608">
    <property type="entry name" value="UBC"/>
</dbReference>
<dbReference type="EMBL" id="CAJNOK010063045">
    <property type="protein sequence ID" value="CAF1642792.1"/>
    <property type="molecule type" value="Genomic_DNA"/>
</dbReference>
<accession>A0A8S2X7R6</accession>